<dbReference type="InterPro" id="IPR011990">
    <property type="entry name" value="TPR-like_helical_dom_sf"/>
</dbReference>
<comment type="subcellular location">
    <subcellularLocation>
        <location evidence="3">Endoplasmic reticulum</location>
    </subcellularLocation>
    <subcellularLocation>
        <location evidence="2">Membrane</location>
        <topology evidence="2">Multi-pass membrane protein</topology>
    </subcellularLocation>
</comment>
<dbReference type="InterPro" id="IPR052384">
    <property type="entry name" value="TMTC_O-mannosyltransferase"/>
</dbReference>
<evidence type="ECO:0000259" key="18">
    <source>
        <dbReference type="Pfam" id="PF08409"/>
    </source>
</evidence>
<organism evidence="19 20">
    <name type="scientific">Asbolus verrucosus</name>
    <name type="common">Desert ironclad beetle</name>
    <dbReference type="NCBI Taxonomy" id="1661398"/>
    <lineage>
        <taxon>Eukaryota</taxon>
        <taxon>Metazoa</taxon>
        <taxon>Ecdysozoa</taxon>
        <taxon>Arthropoda</taxon>
        <taxon>Hexapoda</taxon>
        <taxon>Insecta</taxon>
        <taxon>Pterygota</taxon>
        <taxon>Neoptera</taxon>
        <taxon>Endopterygota</taxon>
        <taxon>Coleoptera</taxon>
        <taxon>Polyphaga</taxon>
        <taxon>Cucujiformia</taxon>
        <taxon>Tenebrionidae</taxon>
        <taxon>Pimeliinae</taxon>
        <taxon>Asbolus</taxon>
    </lineage>
</organism>
<keyword evidence="11" id="KW-0256">Endoplasmic reticulum</keyword>
<dbReference type="SMART" id="SM00028">
    <property type="entry name" value="TPR"/>
    <property type="match status" value="1"/>
</dbReference>
<dbReference type="InterPro" id="IPR019734">
    <property type="entry name" value="TPR_rpt"/>
</dbReference>
<dbReference type="UniPathway" id="UPA00378"/>
<evidence type="ECO:0000256" key="16">
    <source>
        <dbReference type="PROSITE-ProRule" id="PRU00339"/>
    </source>
</evidence>
<keyword evidence="8 17" id="KW-0812">Transmembrane</keyword>
<dbReference type="STRING" id="1661398.A0A482W3X4"/>
<evidence type="ECO:0000256" key="7">
    <source>
        <dbReference type="ARBA" id="ARBA00022679"/>
    </source>
</evidence>
<comment type="catalytic activity">
    <reaction evidence="14">
        <text>a di-trans,poly-cis-dolichyl beta-D-mannosyl phosphate + L-threonyl-[protein] = 3-O-(alpha-D-mannosyl)-L-threonyl-[protein] + a di-trans,poly-cis-dolichyl phosphate + H(+)</text>
        <dbReference type="Rhea" id="RHEA:53396"/>
        <dbReference type="Rhea" id="RHEA-COMP:11060"/>
        <dbReference type="Rhea" id="RHEA-COMP:13547"/>
        <dbReference type="Rhea" id="RHEA-COMP:19498"/>
        <dbReference type="Rhea" id="RHEA-COMP:19501"/>
        <dbReference type="ChEBI" id="CHEBI:15378"/>
        <dbReference type="ChEBI" id="CHEBI:30013"/>
        <dbReference type="ChEBI" id="CHEBI:57683"/>
        <dbReference type="ChEBI" id="CHEBI:58211"/>
        <dbReference type="ChEBI" id="CHEBI:137323"/>
        <dbReference type="EC" id="2.4.1.109"/>
    </reaction>
</comment>
<evidence type="ECO:0000256" key="9">
    <source>
        <dbReference type="ARBA" id="ARBA00022737"/>
    </source>
</evidence>
<gene>
    <name evidence="19" type="ORF">BDFB_007525</name>
</gene>
<evidence type="ECO:0000313" key="19">
    <source>
        <dbReference type="EMBL" id="RZC39615.1"/>
    </source>
</evidence>
<dbReference type="Gene3D" id="1.25.40.10">
    <property type="entry name" value="Tetratricopeptide repeat domain"/>
    <property type="match status" value="1"/>
</dbReference>
<evidence type="ECO:0000256" key="10">
    <source>
        <dbReference type="ARBA" id="ARBA00022803"/>
    </source>
</evidence>
<dbReference type="PANTHER" id="PTHR44216">
    <property type="entry name" value="PROTEIN O-MANNOSYL-TRANSFERASE TMTC2"/>
    <property type="match status" value="1"/>
</dbReference>
<dbReference type="Proteomes" id="UP000292052">
    <property type="component" value="Unassembled WGS sequence"/>
</dbReference>
<name>A0A482W3X4_ASBVE</name>
<dbReference type="PROSITE" id="PS50005">
    <property type="entry name" value="TPR"/>
    <property type="match status" value="1"/>
</dbReference>
<evidence type="ECO:0000256" key="1">
    <source>
        <dbReference type="ARBA" id="ARBA00003582"/>
    </source>
</evidence>
<evidence type="ECO:0000256" key="13">
    <source>
        <dbReference type="ARBA" id="ARBA00023136"/>
    </source>
</evidence>
<evidence type="ECO:0000256" key="11">
    <source>
        <dbReference type="ARBA" id="ARBA00022824"/>
    </source>
</evidence>
<evidence type="ECO:0000256" key="17">
    <source>
        <dbReference type="SAM" id="Phobius"/>
    </source>
</evidence>
<dbReference type="OrthoDB" id="1658288at2759"/>
<evidence type="ECO:0000256" key="2">
    <source>
        <dbReference type="ARBA" id="ARBA00004141"/>
    </source>
</evidence>
<evidence type="ECO:0000256" key="12">
    <source>
        <dbReference type="ARBA" id="ARBA00022989"/>
    </source>
</evidence>
<keyword evidence="10 16" id="KW-0802">TPR repeat</keyword>
<evidence type="ECO:0000313" key="20">
    <source>
        <dbReference type="Proteomes" id="UP000292052"/>
    </source>
</evidence>
<dbReference type="Pfam" id="PF08409">
    <property type="entry name" value="TMTC_DUF1736"/>
    <property type="match status" value="1"/>
</dbReference>
<keyword evidence="20" id="KW-1185">Reference proteome</keyword>
<comment type="function">
    <text evidence="1">Transfers mannosyl residues to the hydroxyl group of serine or threonine residues.</text>
</comment>
<feature type="transmembrane region" description="Helical" evidence="17">
    <location>
        <begin position="200"/>
        <end position="220"/>
    </location>
</feature>
<dbReference type="EC" id="2.4.1.109" evidence="6"/>
<keyword evidence="7" id="KW-0808">Transferase</keyword>
<comment type="catalytic activity">
    <reaction evidence="15">
        <text>a di-trans,poly-cis-dolichyl beta-D-mannosyl phosphate + L-seryl-[protein] = 3-O-(alpha-D-mannosyl)-L-seryl-[protein] + a di-trans,poly-cis-dolichyl phosphate + H(+)</text>
        <dbReference type="Rhea" id="RHEA:17377"/>
        <dbReference type="Rhea" id="RHEA-COMP:9863"/>
        <dbReference type="Rhea" id="RHEA-COMP:13546"/>
        <dbReference type="Rhea" id="RHEA-COMP:19498"/>
        <dbReference type="Rhea" id="RHEA-COMP:19501"/>
        <dbReference type="ChEBI" id="CHEBI:15378"/>
        <dbReference type="ChEBI" id="CHEBI:29999"/>
        <dbReference type="ChEBI" id="CHEBI:57683"/>
        <dbReference type="ChEBI" id="CHEBI:58211"/>
        <dbReference type="ChEBI" id="CHEBI:137321"/>
        <dbReference type="EC" id="2.4.1.109"/>
    </reaction>
</comment>
<sequence>KQWRSLLVLGAASIILLVVRLQSRFPHFSTADNPTAREAKLLTRLLTFIYLPVFNFWLLLVPSTLSFDWGMDAVPRINTIGDSRNISTFCFYLVLGVLIKRCVSAIYRVGAKKDDEVCHCSVCHLDLSEVHSVSCRNTNNNNTAHSTCVCLLSHQRAVVVHKKASNSCCVVLLSLAFLALPFLPATNLLFYVGFVVAERVLYLPSAGLCLMVGLGGAAVYRKYRTAFTLGFIVVLVMFSAKTVLRNKDWNNEEALYRSAVHINPPKAYGNLGSVLSSQGRMAEAEWAFRKALQFRPNMADVHYNL</sequence>
<protein>
    <recommendedName>
        <fullName evidence="6">dolichyl-phosphate-mannose--protein mannosyltransferase</fullName>
        <ecNumber evidence="6">2.4.1.109</ecNumber>
    </recommendedName>
</protein>
<reference evidence="19 20" key="1">
    <citation type="submission" date="2017-03" db="EMBL/GenBank/DDBJ databases">
        <title>Genome of the blue death feigning beetle - Asbolus verrucosus.</title>
        <authorList>
            <person name="Rider S.D."/>
        </authorList>
    </citation>
    <scope>NUCLEOTIDE SEQUENCE [LARGE SCALE GENOMIC DNA]</scope>
    <source>
        <strain evidence="19">Butters</strain>
        <tissue evidence="19">Head and leg muscle</tissue>
    </source>
</reference>
<feature type="transmembrane region" description="Helical" evidence="17">
    <location>
        <begin position="227"/>
        <end position="244"/>
    </location>
</feature>
<dbReference type="GO" id="GO:0005789">
    <property type="term" value="C:endoplasmic reticulum membrane"/>
    <property type="evidence" value="ECO:0007669"/>
    <property type="project" value="TreeGrafter"/>
</dbReference>
<comment type="caution">
    <text evidence="19">The sequence shown here is derived from an EMBL/GenBank/DDBJ whole genome shotgun (WGS) entry which is preliminary data.</text>
</comment>
<accession>A0A482W3X4</accession>
<dbReference type="EMBL" id="QDEB01032587">
    <property type="protein sequence ID" value="RZC39615.1"/>
    <property type="molecule type" value="Genomic_DNA"/>
</dbReference>
<feature type="domain" description="DUF1736" evidence="18">
    <location>
        <begin position="23"/>
        <end position="95"/>
    </location>
</feature>
<evidence type="ECO:0000256" key="5">
    <source>
        <dbReference type="ARBA" id="ARBA00007882"/>
    </source>
</evidence>
<dbReference type="PANTHER" id="PTHR44216:SF3">
    <property type="entry name" value="PROTEIN O-MANNOSYL-TRANSFERASE TMTC2"/>
    <property type="match status" value="1"/>
</dbReference>
<keyword evidence="12 17" id="KW-1133">Transmembrane helix</keyword>
<comment type="similarity">
    <text evidence="5">Belongs to the TMTC family.</text>
</comment>
<evidence type="ECO:0000256" key="8">
    <source>
        <dbReference type="ARBA" id="ARBA00022692"/>
    </source>
</evidence>
<feature type="repeat" description="TPR" evidence="16">
    <location>
        <begin position="265"/>
        <end position="298"/>
    </location>
</feature>
<evidence type="ECO:0000256" key="14">
    <source>
        <dbReference type="ARBA" id="ARBA00045085"/>
    </source>
</evidence>
<feature type="non-terminal residue" evidence="19">
    <location>
        <position position="1"/>
    </location>
</feature>
<comment type="pathway">
    <text evidence="4">Protein modification; protein glycosylation.</text>
</comment>
<dbReference type="GO" id="GO:0004169">
    <property type="term" value="F:dolichyl-phosphate-mannose-protein mannosyltransferase activity"/>
    <property type="evidence" value="ECO:0007669"/>
    <property type="project" value="UniProtKB-EC"/>
</dbReference>
<evidence type="ECO:0000256" key="15">
    <source>
        <dbReference type="ARBA" id="ARBA00045102"/>
    </source>
</evidence>
<keyword evidence="13 17" id="KW-0472">Membrane</keyword>
<dbReference type="SUPFAM" id="SSF48452">
    <property type="entry name" value="TPR-like"/>
    <property type="match status" value="1"/>
</dbReference>
<dbReference type="InterPro" id="IPR013618">
    <property type="entry name" value="TMTC_DUF1736"/>
</dbReference>
<evidence type="ECO:0000256" key="4">
    <source>
        <dbReference type="ARBA" id="ARBA00004922"/>
    </source>
</evidence>
<dbReference type="AlphaFoldDB" id="A0A482W3X4"/>
<proteinExistence type="inferred from homology"/>
<keyword evidence="9" id="KW-0677">Repeat</keyword>
<feature type="transmembrane region" description="Helical" evidence="17">
    <location>
        <begin position="41"/>
        <end position="61"/>
    </location>
</feature>
<evidence type="ECO:0000256" key="3">
    <source>
        <dbReference type="ARBA" id="ARBA00004240"/>
    </source>
</evidence>
<evidence type="ECO:0000256" key="6">
    <source>
        <dbReference type="ARBA" id="ARBA00012839"/>
    </source>
</evidence>
<feature type="transmembrane region" description="Helical" evidence="17">
    <location>
        <begin position="170"/>
        <end position="194"/>
    </location>
</feature>